<reference evidence="3" key="1">
    <citation type="submission" date="2017-09" db="EMBL/GenBank/DDBJ databases">
        <title>Depth-based differentiation of microbial function through sediment-hosted aquifers and enrichment of novel symbionts in the deep terrestrial subsurface.</title>
        <authorList>
            <person name="Probst A.J."/>
            <person name="Ladd B."/>
            <person name="Jarett J.K."/>
            <person name="Geller-Mcgrath D.E."/>
            <person name="Sieber C.M.K."/>
            <person name="Emerson J.B."/>
            <person name="Anantharaman K."/>
            <person name="Thomas B.C."/>
            <person name="Malmstrom R."/>
            <person name="Stieglmeier M."/>
            <person name="Klingl A."/>
            <person name="Woyke T."/>
            <person name="Ryan C.M."/>
            <person name="Banfield J.F."/>
        </authorList>
    </citation>
    <scope>NUCLEOTIDE SEQUENCE [LARGE SCALE GENOMIC DNA]</scope>
</reference>
<evidence type="ECO:0000313" key="3">
    <source>
        <dbReference type="Proteomes" id="UP000230922"/>
    </source>
</evidence>
<evidence type="ECO:0008006" key="4">
    <source>
        <dbReference type="Google" id="ProtNLM"/>
    </source>
</evidence>
<comment type="caution">
    <text evidence="2">The sequence shown here is derived from an EMBL/GenBank/DDBJ whole genome shotgun (WGS) entry which is preliminary data.</text>
</comment>
<keyword evidence="1" id="KW-0812">Transmembrane</keyword>
<name>A0A2H0VBU1_9BACT</name>
<organism evidence="2 3">
    <name type="scientific">Candidatus Doudnabacteria bacterium CG10_big_fil_rev_8_21_14_0_10_42_18</name>
    <dbReference type="NCBI Taxonomy" id="1974552"/>
    <lineage>
        <taxon>Bacteria</taxon>
        <taxon>Candidatus Doudnaibacteriota</taxon>
    </lineage>
</organism>
<dbReference type="Proteomes" id="UP000230922">
    <property type="component" value="Unassembled WGS sequence"/>
</dbReference>
<evidence type="ECO:0000256" key="1">
    <source>
        <dbReference type="SAM" id="Phobius"/>
    </source>
</evidence>
<dbReference type="EMBL" id="PFAK01000006">
    <property type="protein sequence ID" value="PIR96553.1"/>
    <property type="molecule type" value="Genomic_DNA"/>
</dbReference>
<accession>A0A2H0VBU1</accession>
<gene>
    <name evidence="2" type="ORF">COT92_00465</name>
</gene>
<dbReference type="AlphaFoldDB" id="A0A2H0VBU1"/>
<sequence length="134" mass="15050">MNINIDFSGKLEKIIPPATVIFVAVIFFLFLFSAFSSGRKTAQSKTVIKNAESVSAALEFFYSDQQKYPSVLEFSNKDIMLNYLSAFPEQNFVSELCGANLDYKRPSAGNYELYFCLPKARGGFSAGWNRLVNK</sequence>
<evidence type="ECO:0000313" key="2">
    <source>
        <dbReference type="EMBL" id="PIR96553.1"/>
    </source>
</evidence>
<proteinExistence type="predicted"/>
<keyword evidence="1" id="KW-0472">Membrane</keyword>
<keyword evidence="1" id="KW-1133">Transmembrane helix</keyword>
<protein>
    <recommendedName>
        <fullName evidence="4">Type II secretion system protein GspG C-terminal domain-containing protein</fullName>
    </recommendedName>
</protein>
<feature type="transmembrane region" description="Helical" evidence="1">
    <location>
        <begin position="14"/>
        <end position="35"/>
    </location>
</feature>